<evidence type="ECO:0000313" key="1">
    <source>
        <dbReference type="EMBL" id="MBA8931244.1"/>
    </source>
</evidence>
<proteinExistence type="predicted"/>
<dbReference type="Proteomes" id="UP000517916">
    <property type="component" value="Unassembled WGS sequence"/>
</dbReference>
<reference evidence="1 2" key="1">
    <citation type="submission" date="2020-08" db="EMBL/GenBank/DDBJ databases">
        <title>Genomic Encyclopedia of Archaeal and Bacterial Type Strains, Phase II (KMG-II): from individual species to whole genera.</title>
        <authorList>
            <person name="Goeker M."/>
        </authorList>
    </citation>
    <scope>NUCLEOTIDE SEQUENCE [LARGE SCALE GENOMIC DNA]</scope>
    <source>
        <strain evidence="1 2">DSM 43850</strain>
    </source>
</reference>
<dbReference type="EMBL" id="JACJID010000008">
    <property type="protein sequence ID" value="MBA8931244.1"/>
    <property type="molecule type" value="Genomic_DNA"/>
</dbReference>
<evidence type="ECO:0008006" key="3">
    <source>
        <dbReference type="Google" id="ProtNLM"/>
    </source>
</evidence>
<accession>A0ABR6BWG3</accession>
<comment type="caution">
    <text evidence="1">The sequence shown here is derived from an EMBL/GenBank/DDBJ whole genome shotgun (WGS) entry which is preliminary data.</text>
</comment>
<name>A0ABR6BWG3_9PSEU</name>
<dbReference type="RefSeq" id="WP_182840277.1">
    <property type="nucleotide sequence ID" value="NZ_BAAABQ010000015.1"/>
</dbReference>
<gene>
    <name evidence="1" type="ORF">BC739_008491</name>
</gene>
<protein>
    <recommendedName>
        <fullName evidence="3">IrrE N-terminal-like domain-containing protein</fullName>
    </recommendedName>
</protein>
<organism evidence="1 2">
    <name type="scientific">Kutzneria viridogrisea</name>
    <dbReference type="NCBI Taxonomy" id="47990"/>
    <lineage>
        <taxon>Bacteria</taxon>
        <taxon>Bacillati</taxon>
        <taxon>Actinomycetota</taxon>
        <taxon>Actinomycetes</taxon>
        <taxon>Pseudonocardiales</taxon>
        <taxon>Pseudonocardiaceae</taxon>
        <taxon>Kutzneria</taxon>
    </lineage>
</organism>
<sequence length="164" mass="17996">MASAAAWDRCTEAIAGLRVPSPFTLEAFIAELSAQRGTAIELIPIRHVPGSPCGTLISTEDTEYIYYATNTSSLHADHIALHEVGHLVLDHRGTTAVTEEVARRLMPTLSPELLRRVLGRTAYSSAEEQEAELFATMVLERAAHLAPEPEPDPRLRRFTEILGP</sequence>
<evidence type="ECO:0000313" key="2">
    <source>
        <dbReference type="Proteomes" id="UP000517916"/>
    </source>
</evidence>
<keyword evidence="2" id="KW-1185">Reference proteome</keyword>